<dbReference type="Proteomes" id="UP000719267">
    <property type="component" value="Unassembled WGS sequence"/>
</dbReference>
<protein>
    <submittedName>
        <fullName evidence="1">Uncharacterized protein</fullName>
    </submittedName>
</protein>
<proteinExistence type="predicted"/>
<evidence type="ECO:0000313" key="2">
    <source>
        <dbReference type="Proteomes" id="UP000719267"/>
    </source>
</evidence>
<organism evidence="1 2">
    <name type="scientific">Mesonia aestuariivivens</name>
    <dbReference type="NCBI Taxonomy" id="2796128"/>
    <lineage>
        <taxon>Bacteria</taxon>
        <taxon>Pseudomonadati</taxon>
        <taxon>Bacteroidota</taxon>
        <taxon>Flavobacteriia</taxon>
        <taxon>Flavobacteriales</taxon>
        <taxon>Flavobacteriaceae</taxon>
        <taxon>Mesonia</taxon>
    </lineage>
</organism>
<comment type="caution">
    <text evidence="1">The sequence shown here is derived from an EMBL/GenBank/DDBJ whole genome shotgun (WGS) entry which is preliminary data.</text>
</comment>
<accession>A0ABS6W283</accession>
<dbReference type="RefSeq" id="WP_219040246.1">
    <property type="nucleotide sequence ID" value="NZ_JAHWDF010000008.1"/>
</dbReference>
<sequence length="180" mass="20959">MAIISLDFFYNKKIIKKKAGKYCISDLDSYCFSGKTNASDLGQLDKKPKIEFYGYLTDLQKKIIEFKIFSTSKVQTESIKFFISQFFITKNGPSKKLKKITVNTLPQIEKKNKISIVGFFWFLHKQGDISGAFKDTCEKLESFYPELGKSLNQLPSKKNFQEIYDENTKITSFMRIIRKF</sequence>
<reference evidence="1 2" key="1">
    <citation type="submission" date="2021-07" db="EMBL/GenBank/DDBJ databases">
        <title>Mesonia aestuariivivens sp. nov., isolated from a tidal flat.</title>
        <authorList>
            <person name="Kim Y.-O."/>
            <person name="Yoon J.-H."/>
        </authorList>
    </citation>
    <scope>NUCLEOTIDE SEQUENCE [LARGE SCALE GENOMIC DNA]</scope>
    <source>
        <strain evidence="1 2">JHPTF-M18</strain>
    </source>
</reference>
<name>A0ABS6W283_9FLAO</name>
<evidence type="ECO:0000313" key="1">
    <source>
        <dbReference type="EMBL" id="MBW2961960.1"/>
    </source>
</evidence>
<dbReference type="EMBL" id="JAHWDF010000008">
    <property type="protein sequence ID" value="MBW2961960.1"/>
    <property type="molecule type" value="Genomic_DNA"/>
</dbReference>
<keyword evidence="2" id="KW-1185">Reference proteome</keyword>
<gene>
    <name evidence="1" type="ORF">KW502_09135</name>
</gene>